<evidence type="ECO:0000259" key="10">
    <source>
        <dbReference type="PROSITE" id="PS50287"/>
    </source>
</evidence>
<dbReference type="FunFam" id="3.10.250.10:FF:000007">
    <property type="entry name" value="Soluble scavenger receptor cysteine-rich domain-containing protein SSC5D"/>
    <property type="match status" value="1"/>
</dbReference>
<dbReference type="PROSITE" id="PS50287">
    <property type="entry name" value="SRCR_2"/>
    <property type="match status" value="2"/>
</dbReference>
<proteinExistence type="predicted"/>
<dbReference type="AlphaFoldDB" id="A0A913ZSN7"/>
<feature type="region of interest" description="Disordered" evidence="7">
    <location>
        <begin position="46"/>
        <end position="73"/>
    </location>
</feature>
<dbReference type="PROSITE" id="PS50022">
    <property type="entry name" value="FA58C_3"/>
    <property type="match status" value="1"/>
</dbReference>
<name>A0A913ZSN7_PATMI</name>
<dbReference type="Pfam" id="PF00530">
    <property type="entry name" value="SRCR"/>
    <property type="match status" value="2"/>
</dbReference>
<feature type="domain" description="SRCR" evidence="10">
    <location>
        <begin position="303"/>
        <end position="403"/>
    </location>
</feature>
<dbReference type="FunFam" id="3.10.250.10:FF:000001">
    <property type="entry name" value="Lysyl oxidase 4 isoform X1"/>
    <property type="match status" value="1"/>
</dbReference>
<dbReference type="PANTHER" id="PTHR48071:SF18">
    <property type="entry name" value="DELETED IN MALIGNANT BRAIN TUMORS 1 PROTEIN-RELATED"/>
    <property type="match status" value="1"/>
</dbReference>
<dbReference type="SUPFAM" id="SSF49785">
    <property type="entry name" value="Galactose-binding domain-like"/>
    <property type="match status" value="1"/>
</dbReference>
<feature type="disulfide bond" evidence="6">
    <location>
        <begin position="224"/>
        <end position="288"/>
    </location>
</feature>
<evidence type="ECO:0000259" key="9">
    <source>
        <dbReference type="PROSITE" id="PS50022"/>
    </source>
</evidence>
<feature type="compositionally biased region" description="Low complexity" evidence="7">
    <location>
        <begin position="60"/>
        <end position="73"/>
    </location>
</feature>
<dbReference type="PANTHER" id="PTHR48071">
    <property type="entry name" value="SRCR DOMAIN-CONTAINING PROTEIN"/>
    <property type="match status" value="1"/>
</dbReference>
<dbReference type="InterPro" id="IPR036772">
    <property type="entry name" value="SRCR-like_dom_sf"/>
</dbReference>
<evidence type="ECO:0000256" key="2">
    <source>
        <dbReference type="ARBA" id="ARBA00022737"/>
    </source>
</evidence>
<dbReference type="OMA" id="CWERTQC"/>
<evidence type="ECO:0000256" key="7">
    <source>
        <dbReference type="SAM" id="MobiDB-lite"/>
    </source>
</evidence>
<keyword evidence="5" id="KW-0325">Glycoprotein</keyword>
<evidence type="ECO:0000256" key="5">
    <source>
        <dbReference type="ARBA" id="ARBA00023180"/>
    </source>
</evidence>
<feature type="domain" description="F5/8 type C" evidence="9">
    <location>
        <begin position="45"/>
        <end position="194"/>
    </location>
</feature>
<dbReference type="PRINTS" id="PR00258">
    <property type="entry name" value="SPERACTRCPTR"/>
</dbReference>
<dbReference type="InterPro" id="IPR001190">
    <property type="entry name" value="SRCR"/>
</dbReference>
<evidence type="ECO:0000256" key="3">
    <source>
        <dbReference type="ARBA" id="ARBA00023157"/>
    </source>
</evidence>
<dbReference type="Pfam" id="PF00754">
    <property type="entry name" value="F5_F8_type_C"/>
    <property type="match status" value="1"/>
</dbReference>
<evidence type="ECO:0000256" key="4">
    <source>
        <dbReference type="ARBA" id="ARBA00023170"/>
    </source>
</evidence>
<evidence type="ECO:0000313" key="12">
    <source>
        <dbReference type="Proteomes" id="UP000887568"/>
    </source>
</evidence>
<protein>
    <submittedName>
        <fullName evidence="11">Uncharacterized protein</fullName>
    </submittedName>
</protein>
<feature type="disulfide bond" evidence="6">
    <location>
        <begin position="268"/>
        <end position="278"/>
    </location>
</feature>
<dbReference type="EnsemblMetazoa" id="XM_038198168.1">
    <property type="protein sequence ID" value="XP_038054096.1"/>
    <property type="gene ID" value="LOC119726465"/>
</dbReference>
<feature type="disulfide bond" evidence="6">
    <location>
        <begin position="237"/>
        <end position="298"/>
    </location>
</feature>
<dbReference type="Gene3D" id="3.10.250.10">
    <property type="entry name" value="SRCR-like domain"/>
    <property type="match status" value="2"/>
</dbReference>
<dbReference type="Gene3D" id="2.60.120.260">
    <property type="entry name" value="Galactose-binding domain-like"/>
    <property type="match status" value="1"/>
</dbReference>
<keyword evidence="12" id="KW-1185">Reference proteome</keyword>
<feature type="disulfide bond" evidence="6">
    <location>
        <begin position="372"/>
        <end position="382"/>
    </location>
</feature>
<keyword evidence="3 6" id="KW-1015">Disulfide bond</keyword>
<dbReference type="InterPro" id="IPR000421">
    <property type="entry name" value="FA58C"/>
</dbReference>
<dbReference type="Proteomes" id="UP000887568">
    <property type="component" value="Unplaced"/>
</dbReference>
<feature type="signal peptide" evidence="8">
    <location>
        <begin position="1"/>
        <end position="24"/>
    </location>
</feature>
<dbReference type="InterPro" id="IPR008979">
    <property type="entry name" value="Galactose-bd-like_sf"/>
</dbReference>
<dbReference type="RefSeq" id="XP_038054096.1">
    <property type="nucleotide sequence ID" value="XM_038198168.1"/>
</dbReference>
<accession>A0A913ZSN7</accession>
<reference evidence="11" key="1">
    <citation type="submission" date="2022-11" db="UniProtKB">
        <authorList>
            <consortium name="EnsemblMetazoa"/>
        </authorList>
    </citation>
    <scope>IDENTIFICATION</scope>
</reference>
<keyword evidence="1 8" id="KW-0732">Signal</keyword>
<dbReference type="GO" id="GO:0016020">
    <property type="term" value="C:membrane"/>
    <property type="evidence" value="ECO:0007669"/>
    <property type="project" value="InterPro"/>
</dbReference>
<sequence length="419" mass="45414">MASVRRQVGLTVLVITVLFGLSSTHSIGDESDGGYRTPLLTEAPCTSGPLGMESGAIPDSSLTASSTYSSSYPPSRARLNVGNDGWVPRPHEGQWFQVDIGDYTAVTGLIMQGHTGGRHYVSTFTVQYSNTGESDDWLGLTDPEGEIIQLNGNTGNGQQVTVTFPVVLMTRYLRILPTAWSTTTYRLKFEILGCRDSVVRLVDGDDALSGRVEIYHHDAWGAICDQGWDFKEAAIVCRQLGFLEAVEAKTGSVFGESELPIVMNRVSCKGTERKLADCPFVCTSPHHCNNSQEAGVICKPNTVRLVGGPNRTSGRVEIHRDGSWGTICDNDWDVTDARVICRQLGFADAEEAKSAAHFGQGQGPVLMDGLACDGSEREIADCPSFCWERTQCNHTQDAGVICHEGTLSPSSDKDHFNAQ</sequence>
<feature type="domain" description="SRCR" evidence="10">
    <location>
        <begin position="199"/>
        <end position="299"/>
    </location>
</feature>
<evidence type="ECO:0000256" key="1">
    <source>
        <dbReference type="ARBA" id="ARBA00022729"/>
    </source>
</evidence>
<keyword evidence="4" id="KW-0675">Receptor</keyword>
<dbReference type="SMART" id="SM00202">
    <property type="entry name" value="SR"/>
    <property type="match status" value="2"/>
</dbReference>
<keyword evidence="2" id="KW-0677">Repeat</keyword>
<evidence type="ECO:0000256" key="6">
    <source>
        <dbReference type="PROSITE-ProRule" id="PRU00196"/>
    </source>
</evidence>
<feature type="chain" id="PRO_5038100117" evidence="8">
    <location>
        <begin position="25"/>
        <end position="419"/>
    </location>
</feature>
<dbReference type="GeneID" id="119726465"/>
<evidence type="ECO:0000313" key="11">
    <source>
        <dbReference type="EnsemblMetazoa" id="XP_038054096.1"/>
    </source>
</evidence>
<dbReference type="SMART" id="SM00231">
    <property type="entry name" value="FA58C"/>
    <property type="match status" value="1"/>
</dbReference>
<feature type="disulfide bond" evidence="6">
    <location>
        <begin position="341"/>
        <end position="402"/>
    </location>
</feature>
<dbReference type="SUPFAM" id="SSF56487">
    <property type="entry name" value="SRCR-like"/>
    <property type="match status" value="2"/>
</dbReference>
<evidence type="ECO:0000256" key="8">
    <source>
        <dbReference type="SAM" id="SignalP"/>
    </source>
</evidence>
<dbReference type="OrthoDB" id="536948at2759"/>
<dbReference type="PROSITE" id="PS00420">
    <property type="entry name" value="SRCR_1"/>
    <property type="match status" value="2"/>
</dbReference>
<organism evidence="11 12">
    <name type="scientific">Patiria miniata</name>
    <name type="common">Bat star</name>
    <name type="synonym">Asterina miniata</name>
    <dbReference type="NCBI Taxonomy" id="46514"/>
    <lineage>
        <taxon>Eukaryota</taxon>
        <taxon>Metazoa</taxon>
        <taxon>Echinodermata</taxon>
        <taxon>Eleutherozoa</taxon>
        <taxon>Asterozoa</taxon>
        <taxon>Asteroidea</taxon>
        <taxon>Valvatacea</taxon>
        <taxon>Valvatida</taxon>
        <taxon>Asterinidae</taxon>
        <taxon>Patiria</taxon>
    </lineage>
</organism>
<feature type="disulfide bond" evidence="6">
    <location>
        <begin position="328"/>
        <end position="392"/>
    </location>
</feature>